<dbReference type="Gene3D" id="3.50.50.100">
    <property type="match status" value="1"/>
</dbReference>
<evidence type="ECO:0000313" key="12">
    <source>
        <dbReference type="Proteomes" id="UP000283530"/>
    </source>
</evidence>
<dbReference type="Proteomes" id="UP000283530">
    <property type="component" value="Unassembled WGS sequence"/>
</dbReference>
<dbReference type="PANTHER" id="PTHR43706">
    <property type="entry name" value="NADH DEHYDROGENASE"/>
    <property type="match status" value="1"/>
</dbReference>
<dbReference type="GO" id="GO:0050136">
    <property type="term" value="F:NADH dehydrogenase (quinone) (non-electrogenic) activity"/>
    <property type="evidence" value="ECO:0007669"/>
    <property type="project" value="UniProtKB-EC"/>
</dbReference>
<comment type="similarity">
    <text evidence="1">Belongs to the NADH dehydrogenase family.</text>
</comment>
<dbReference type="PANTHER" id="PTHR43706:SF47">
    <property type="entry name" value="EXTERNAL NADH-UBIQUINONE OXIDOREDUCTASE 1, MITOCHONDRIAL-RELATED"/>
    <property type="match status" value="1"/>
</dbReference>
<gene>
    <name evidence="11" type="ORF">CKAN_01997100</name>
</gene>
<protein>
    <recommendedName>
        <fullName evidence="2">NADH:ubiquinone reductase (non-electrogenic)</fullName>
        <ecNumber evidence="2">1.6.5.9</ecNumber>
    </recommendedName>
</protein>
<keyword evidence="12" id="KW-1185">Reference proteome</keyword>
<evidence type="ECO:0000256" key="7">
    <source>
        <dbReference type="ARBA" id="ARBA00047599"/>
    </source>
</evidence>
<dbReference type="OrthoDB" id="1930494at2759"/>
<evidence type="ECO:0000256" key="6">
    <source>
        <dbReference type="ARBA" id="ARBA00023027"/>
    </source>
</evidence>
<dbReference type="InterPro" id="IPR045024">
    <property type="entry name" value="NDH-2"/>
</dbReference>
<comment type="catalytic activity">
    <reaction evidence="8">
        <text>a ubiquinone + NADH + H(+) = a ubiquinol + NAD(+)</text>
        <dbReference type="Rhea" id="RHEA:23152"/>
        <dbReference type="Rhea" id="RHEA-COMP:9565"/>
        <dbReference type="Rhea" id="RHEA-COMP:9566"/>
        <dbReference type="ChEBI" id="CHEBI:15378"/>
        <dbReference type="ChEBI" id="CHEBI:16389"/>
        <dbReference type="ChEBI" id="CHEBI:17976"/>
        <dbReference type="ChEBI" id="CHEBI:57540"/>
        <dbReference type="ChEBI" id="CHEBI:57945"/>
    </reaction>
</comment>
<dbReference type="EMBL" id="QPKB01000008">
    <property type="protein sequence ID" value="RWR90849.1"/>
    <property type="molecule type" value="Genomic_DNA"/>
</dbReference>
<dbReference type="STRING" id="337451.A0A3S3QUR6"/>
<evidence type="ECO:0000256" key="3">
    <source>
        <dbReference type="ARBA" id="ARBA00022630"/>
    </source>
</evidence>
<evidence type="ECO:0000256" key="4">
    <source>
        <dbReference type="ARBA" id="ARBA00022827"/>
    </source>
</evidence>
<dbReference type="SUPFAM" id="SSF51905">
    <property type="entry name" value="FAD/NAD(P)-binding domain"/>
    <property type="match status" value="1"/>
</dbReference>
<evidence type="ECO:0000256" key="1">
    <source>
        <dbReference type="ARBA" id="ARBA00005272"/>
    </source>
</evidence>
<keyword evidence="5" id="KW-0560">Oxidoreductase</keyword>
<dbReference type="EC" id="1.6.5.9" evidence="2"/>
<keyword evidence="4" id="KW-0274">FAD</keyword>
<dbReference type="InterPro" id="IPR043502">
    <property type="entry name" value="DNA/RNA_pol_sf"/>
</dbReference>
<dbReference type="InterPro" id="IPR036188">
    <property type="entry name" value="FAD/NAD-bd_sf"/>
</dbReference>
<evidence type="ECO:0000256" key="9">
    <source>
        <dbReference type="SAM" id="MobiDB-lite"/>
    </source>
</evidence>
<keyword evidence="3" id="KW-0285">Flavoprotein</keyword>
<evidence type="ECO:0000313" key="11">
    <source>
        <dbReference type="EMBL" id="RWR90849.1"/>
    </source>
</evidence>
<dbReference type="InterPro" id="IPR013103">
    <property type="entry name" value="RVT_2"/>
</dbReference>
<organism evidence="11 12">
    <name type="scientific">Cinnamomum micranthum f. kanehirae</name>
    <dbReference type="NCBI Taxonomy" id="337451"/>
    <lineage>
        <taxon>Eukaryota</taxon>
        <taxon>Viridiplantae</taxon>
        <taxon>Streptophyta</taxon>
        <taxon>Embryophyta</taxon>
        <taxon>Tracheophyta</taxon>
        <taxon>Spermatophyta</taxon>
        <taxon>Magnoliopsida</taxon>
        <taxon>Magnoliidae</taxon>
        <taxon>Laurales</taxon>
        <taxon>Lauraceae</taxon>
        <taxon>Cinnamomum</taxon>
    </lineage>
</organism>
<feature type="region of interest" description="Disordered" evidence="9">
    <location>
        <begin position="163"/>
        <end position="201"/>
    </location>
</feature>
<dbReference type="Pfam" id="PF07727">
    <property type="entry name" value="RVT_2"/>
    <property type="match status" value="1"/>
</dbReference>
<name>A0A3S3QUR6_9MAGN</name>
<reference evidence="11 12" key="1">
    <citation type="journal article" date="2019" name="Nat. Plants">
        <title>Stout camphor tree genome fills gaps in understanding of flowering plant genome evolution.</title>
        <authorList>
            <person name="Chaw S.M."/>
            <person name="Liu Y.C."/>
            <person name="Wu Y.W."/>
            <person name="Wang H.Y."/>
            <person name="Lin C.I."/>
            <person name="Wu C.S."/>
            <person name="Ke H.M."/>
            <person name="Chang L.Y."/>
            <person name="Hsu C.Y."/>
            <person name="Yang H.T."/>
            <person name="Sudianto E."/>
            <person name="Hsu M.H."/>
            <person name="Wu K.P."/>
            <person name="Wang L.N."/>
            <person name="Leebens-Mack J.H."/>
            <person name="Tsai I.J."/>
        </authorList>
    </citation>
    <scope>NUCLEOTIDE SEQUENCE [LARGE SCALE GENOMIC DNA]</scope>
    <source>
        <strain evidence="12">cv. Chaw 1501</strain>
        <tissue evidence="11">Young leaves</tissue>
    </source>
</reference>
<dbReference type="SUPFAM" id="SSF56672">
    <property type="entry name" value="DNA/RNA polymerases"/>
    <property type="match status" value="1"/>
</dbReference>
<comment type="caution">
    <text evidence="11">The sequence shown here is derived from an EMBL/GenBank/DDBJ whole genome shotgun (WGS) entry which is preliminary data.</text>
</comment>
<evidence type="ECO:0000256" key="5">
    <source>
        <dbReference type="ARBA" id="ARBA00023002"/>
    </source>
</evidence>
<evidence type="ECO:0000259" key="10">
    <source>
        <dbReference type="Pfam" id="PF07727"/>
    </source>
</evidence>
<feature type="domain" description="Reverse transcriptase Ty1/copia-type" evidence="10">
    <location>
        <begin position="244"/>
        <end position="386"/>
    </location>
</feature>
<proteinExistence type="inferred from homology"/>
<evidence type="ECO:0000256" key="2">
    <source>
        <dbReference type="ARBA" id="ARBA00012637"/>
    </source>
</evidence>
<dbReference type="AlphaFoldDB" id="A0A3S3QUR6"/>
<dbReference type="GO" id="GO:0005739">
    <property type="term" value="C:mitochondrion"/>
    <property type="evidence" value="ECO:0007669"/>
    <property type="project" value="TreeGrafter"/>
</dbReference>
<comment type="catalytic activity">
    <reaction evidence="7">
        <text>a quinone + NADH + H(+) = a quinol + NAD(+)</text>
        <dbReference type="Rhea" id="RHEA:46160"/>
        <dbReference type="ChEBI" id="CHEBI:15378"/>
        <dbReference type="ChEBI" id="CHEBI:24646"/>
        <dbReference type="ChEBI" id="CHEBI:57540"/>
        <dbReference type="ChEBI" id="CHEBI:57945"/>
        <dbReference type="ChEBI" id="CHEBI:132124"/>
        <dbReference type="EC" id="1.6.5.9"/>
    </reaction>
</comment>
<accession>A0A3S3QUR6</accession>
<sequence>MRLFCWSFERSARSFQHHPHFSKFIALFAISGGGLVAYSESKSNDSAFNSEASQIDANKKKKVVVLGTGWAGTSFLKNLDSSLYDIQVVSPRNYFAFTPLLPSVTIGTVEARSIVEPIRRIVKNYFFQTHIDCPPPSSPALLPGFSDQTTVTRFNPDFVYHRREKPTTTGGLPPDPLPTNGSAPTQALRRSSRYSRPPERYGFTHPSLMTTLSSVPIPSSYLQAVQQDCWNQAMKEELDALDQNHTWDFVECPSAVKPIGCKWIYSIKLKSDGSLDRHKARLVALGNRQEYGIDYEETFAPVAKMTSVRVLLAIAASKSWPLYQMDVKNAFLHGDLQEEVYMRIPQGFPFPSKRTVCRLRKSLYGLKQAPRAWFETFKSRLCKSGFI</sequence>
<keyword evidence="6" id="KW-0520">NAD</keyword>
<evidence type="ECO:0000256" key="8">
    <source>
        <dbReference type="ARBA" id="ARBA00049010"/>
    </source>
</evidence>